<sequence>MSNRNTITVASAIIANQQGQLLLVRKKNTRAFMQVGGKLEVDEAAEQALKREILEEIGCEVSQLRFLQTYHTQAANEPDHQLVSHTFLVTIKGEPKIQAELAEMLWLDIEKRDDYPLAPLTKELIIPWWQAQCTASHKHID</sequence>
<dbReference type="OrthoDB" id="9801098at2"/>
<dbReference type="PROSITE" id="PS51462">
    <property type="entry name" value="NUDIX"/>
    <property type="match status" value="1"/>
</dbReference>
<keyword evidence="2" id="KW-0378">Hydrolase</keyword>
<dbReference type="InterPro" id="IPR015797">
    <property type="entry name" value="NUDIX_hydrolase-like_dom_sf"/>
</dbReference>
<organism evidence="4 5">
    <name type="scientific">Acinetobacter populi</name>
    <dbReference type="NCBI Taxonomy" id="1582270"/>
    <lineage>
        <taxon>Bacteria</taxon>
        <taxon>Pseudomonadati</taxon>
        <taxon>Pseudomonadota</taxon>
        <taxon>Gammaproteobacteria</taxon>
        <taxon>Moraxellales</taxon>
        <taxon>Moraxellaceae</taxon>
        <taxon>Acinetobacter</taxon>
    </lineage>
</organism>
<proteinExistence type="predicted"/>
<comment type="cofactor">
    <cofactor evidence="1">
        <name>Mg(2+)</name>
        <dbReference type="ChEBI" id="CHEBI:18420"/>
    </cofactor>
</comment>
<dbReference type="SUPFAM" id="SSF55811">
    <property type="entry name" value="Nudix"/>
    <property type="match status" value="1"/>
</dbReference>
<feature type="domain" description="Nudix hydrolase" evidence="3">
    <location>
        <begin position="5"/>
        <end position="131"/>
    </location>
</feature>
<keyword evidence="5" id="KW-1185">Reference proteome</keyword>
<accession>A0A1Z9Z351</accession>
<dbReference type="CDD" id="cd04690">
    <property type="entry name" value="NUDIX_Hydrolase"/>
    <property type="match status" value="1"/>
</dbReference>
<gene>
    <name evidence="4" type="ORF">CAP51_04315</name>
</gene>
<dbReference type="Pfam" id="PF00293">
    <property type="entry name" value="NUDIX"/>
    <property type="match status" value="1"/>
</dbReference>
<dbReference type="Proteomes" id="UP000196536">
    <property type="component" value="Unassembled WGS sequence"/>
</dbReference>
<protein>
    <recommendedName>
        <fullName evidence="3">Nudix hydrolase domain-containing protein</fullName>
    </recommendedName>
</protein>
<dbReference type="GO" id="GO:0016787">
    <property type="term" value="F:hydrolase activity"/>
    <property type="evidence" value="ECO:0007669"/>
    <property type="project" value="UniProtKB-KW"/>
</dbReference>
<dbReference type="EMBL" id="NEXX01000001">
    <property type="protein sequence ID" value="OUY08847.1"/>
    <property type="molecule type" value="Genomic_DNA"/>
</dbReference>
<evidence type="ECO:0000313" key="5">
    <source>
        <dbReference type="Proteomes" id="UP000196536"/>
    </source>
</evidence>
<evidence type="ECO:0000256" key="2">
    <source>
        <dbReference type="ARBA" id="ARBA00022801"/>
    </source>
</evidence>
<evidence type="ECO:0000313" key="4">
    <source>
        <dbReference type="EMBL" id="OUY08847.1"/>
    </source>
</evidence>
<dbReference type="InterPro" id="IPR020084">
    <property type="entry name" value="NUDIX_hydrolase_CS"/>
</dbReference>
<dbReference type="AlphaFoldDB" id="A0A1Z9Z351"/>
<dbReference type="PANTHER" id="PTHR43046">
    <property type="entry name" value="GDP-MANNOSE MANNOSYL HYDROLASE"/>
    <property type="match status" value="1"/>
</dbReference>
<evidence type="ECO:0000259" key="3">
    <source>
        <dbReference type="PROSITE" id="PS51462"/>
    </source>
</evidence>
<dbReference type="Gene3D" id="3.90.79.10">
    <property type="entry name" value="Nucleoside Triphosphate Pyrophosphohydrolase"/>
    <property type="match status" value="1"/>
</dbReference>
<dbReference type="RefSeq" id="WP_087619501.1">
    <property type="nucleotide sequence ID" value="NZ_NEXX01000001.1"/>
</dbReference>
<name>A0A1Z9Z351_9GAMM</name>
<dbReference type="PROSITE" id="PS00893">
    <property type="entry name" value="NUDIX_BOX"/>
    <property type="match status" value="1"/>
</dbReference>
<dbReference type="InterPro" id="IPR000086">
    <property type="entry name" value="NUDIX_hydrolase_dom"/>
</dbReference>
<reference evidence="4 5" key="1">
    <citation type="submission" date="2017-05" db="EMBL/GenBank/DDBJ databases">
        <title>Acinetobacter populi ANC 5415 (= PBJ7), whole genome shotgun sequencing project.</title>
        <authorList>
            <person name="Nemec A."/>
            <person name="Radolfova-Krizova L."/>
        </authorList>
    </citation>
    <scope>NUCLEOTIDE SEQUENCE [LARGE SCALE GENOMIC DNA]</scope>
    <source>
        <strain evidence="4 5">PBJ7</strain>
    </source>
</reference>
<evidence type="ECO:0000256" key="1">
    <source>
        <dbReference type="ARBA" id="ARBA00001946"/>
    </source>
</evidence>
<comment type="caution">
    <text evidence="4">The sequence shown here is derived from an EMBL/GenBank/DDBJ whole genome shotgun (WGS) entry which is preliminary data.</text>
</comment>
<dbReference type="PANTHER" id="PTHR43046:SF2">
    <property type="entry name" value="8-OXO-DGTP DIPHOSPHATASE-RELATED"/>
    <property type="match status" value="1"/>
</dbReference>